<dbReference type="Pfam" id="PF00531">
    <property type="entry name" value="Death"/>
    <property type="match status" value="1"/>
</dbReference>
<dbReference type="PROSITE" id="PS50017">
    <property type="entry name" value="DEATH_DOMAIN"/>
    <property type="match status" value="1"/>
</dbReference>
<dbReference type="Pfam" id="PF16739">
    <property type="entry name" value="CARD_2"/>
    <property type="match status" value="1"/>
</dbReference>
<dbReference type="InterPro" id="IPR031964">
    <property type="entry name" value="CARD_dom"/>
</dbReference>
<dbReference type="InterPro" id="IPR000488">
    <property type="entry name" value="Death_dom"/>
</dbReference>
<feature type="domain" description="Death" evidence="6">
    <location>
        <begin position="198"/>
        <end position="266"/>
    </location>
</feature>
<keyword evidence="3" id="KW-0399">Innate immunity</keyword>
<dbReference type="AlphaFoldDB" id="A0A8S3UCB1"/>
<evidence type="ECO:0000259" key="6">
    <source>
        <dbReference type="PROSITE" id="PS50017"/>
    </source>
</evidence>
<evidence type="ECO:0000313" key="7">
    <source>
        <dbReference type="EMBL" id="CAG2243450.1"/>
    </source>
</evidence>
<dbReference type="GO" id="GO:0007165">
    <property type="term" value="P:signal transduction"/>
    <property type="evidence" value="ECO:0007669"/>
    <property type="project" value="InterPro"/>
</dbReference>
<evidence type="ECO:0000256" key="1">
    <source>
        <dbReference type="ARBA" id="ARBA00022499"/>
    </source>
</evidence>
<keyword evidence="1" id="KW-1017">Isopeptide bond</keyword>
<keyword evidence="2" id="KW-0597">Phosphoprotein</keyword>
<keyword evidence="5" id="KW-0391">Immunity</keyword>
<keyword evidence="8" id="KW-1185">Reference proteome</keyword>
<accession>A0A8S3UCB1</accession>
<dbReference type="GO" id="GO:0045087">
    <property type="term" value="P:innate immune response"/>
    <property type="evidence" value="ECO:0007669"/>
    <property type="project" value="UniProtKB-KW"/>
</dbReference>
<evidence type="ECO:0000313" key="8">
    <source>
        <dbReference type="Proteomes" id="UP000683360"/>
    </source>
</evidence>
<dbReference type="Gene3D" id="1.10.533.10">
    <property type="entry name" value="Death Domain, Fas"/>
    <property type="match status" value="2"/>
</dbReference>
<name>A0A8S3UCB1_MYTED</name>
<dbReference type="SUPFAM" id="SSF47986">
    <property type="entry name" value="DEATH domain"/>
    <property type="match status" value="1"/>
</dbReference>
<proteinExistence type="predicted"/>
<evidence type="ECO:0000256" key="5">
    <source>
        <dbReference type="ARBA" id="ARBA00022859"/>
    </source>
</evidence>
<evidence type="ECO:0000256" key="4">
    <source>
        <dbReference type="ARBA" id="ARBA00022843"/>
    </source>
</evidence>
<dbReference type="InterPro" id="IPR011029">
    <property type="entry name" value="DEATH-like_dom_sf"/>
</dbReference>
<gene>
    <name evidence="7" type="ORF">MEDL_55579</name>
</gene>
<evidence type="ECO:0000256" key="2">
    <source>
        <dbReference type="ARBA" id="ARBA00022553"/>
    </source>
</evidence>
<comment type="caution">
    <text evidence="7">The sequence shown here is derived from an EMBL/GenBank/DDBJ whole genome shotgun (WGS) entry which is preliminary data.</text>
</comment>
<dbReference type="GO" id="GO:0005737">
    <property type="term" value="C:cytoplasm"/>
    <property type="evidence" value="ECO:0007669"/>
    <property type="project" value="UniProtKB-ARBA"/>
</dbReference>
<dbReference type="OrthoDB" id="6158275at2759"/>
<dbReference type="EMBL" id="CAJPWZ010002702">
    <property type="protein sequence ID" value="CAG2243450.1"/>
    <property type="molecule type" value="Genomic_DNA"/>
</dbReference>
<sequence length="494" mass="56546">MRTEFESRKVLLKTKVEEKRNKIELSDIETAAMMFDKHHALKVLQREEVLFSTKLNPVEILPHLISMSEMSKQEIKCEQNNKGERMATQHLLKRIRQQDKCLIEFIKALRDPEICQTDLADMLDPNHLLDTEKRWEHPASDTKAIKVTETTQRPICNGATQLRQVTEATTPPIYNGATQLRHLPFSVMKKLHILDFEEKWKDLADFLDYTVEEVQFLQTTSTSCTEKLIANWSNGDKPVQATLENLFKALDFMERKDIMCDLEKLLNYKFITQESEKPGLIFDPEEPFMDMQERKSCDNKGTVLYHRTDVSKTPTEVGDMFQSIETDGVSSLETRFITQDEREFKSLRLASHASSHIPENIPQQETEKPNVLIQNGEYDKDIRMEKQIFTGKSSPNTYCNTEPFSIENNALQSINEQKSADIAKINTTETSSSVQQQKVENTDPNIDVGNNNTKYVHKNMADKVIDCVKSNPLVVGASVIGGLSLGLFAYSRNS</sequence>
<protein>
    <recommendedName>
        <fullName evidence="6">Death domain-containing protein</fullName>
    </recommendedName>
</protein>
<keyword evidence="4" id="KW-0832">Ubl conjugation</keyword>
<organism evidence="7 8">
    <name type="scientific">Mytilus edulis</name>
    <name type="common">Blue mussel</name>
    <dbReference type="NCBI Taxonomy" id="6550"/>
    <lineage>
        <taxon>Eukaryota</taxon>
        <taxon>Metazoa</taxon>
        <taxon>Spiralia</taxon>
        <taxon>Lophotrochozoa</taxon>
        <taxon>Mollusca</taxon>
        <taxon>Bivalvia</taxon>
        <taxon>Autobranchia</taxon>
        <taxon>Pteriomorphia</taxon>
        <taxon>Mytilida</taxon>
        <taxon>Mytiloidea</taxon>
        <taxon>Mytilidae</taxon>
        <taxon>Mytilinae</taxon>
        <taxon>Mytilus</taxon>
    </lineage>
</organism>
<dbReference type="Proteomes" id="UP000683360">
    <property type="component" value="Unassembled WGS sequence"/>
</dbReference>
<evidence type="ECO:0000256" key="3">
    <source>
        <dbReference type="ARBA" id="ARBA00022588"/>
    </source>
</evidence>
<reference evidence="7" key="1">
    <citation type="submission" date="2021-03" db="EMBL/GenBank/DDBJ databases">
        <authorList>
            <person name="Bekaert M."/>
        </authorList>
    </citation>
    <scope>NUCLEOTIDE SEQUENCE</scope>
</reference>